<sequence length="569" mass="66846">MYLKKTPQKNGRVFLSIVDGYRDKEKGYPRQVTIEKLGYLDDLEKQYDDPIAYFTQRVQMLRKEKAERKAAFSFTIDPEEKMSSDTVYRKNFGHVVLSKIYHELEINKFLISRQRNTKLEFDTNNIMKLLVFSRLLRPASKKKTFEDRSRYFEKENYSLDDVYRCLTFLNKQSINLQLWLNDRIKQHYGRDTSLVYYDVTNYYFETDNMDDFKTKGVSKEHRPNPIVQMGLFTDRNAIPITYQLFPGNTNDCLTYRPNFSRIKKEYGLGRVVVVADKGMCTGDNIWYTLSAKDGYVFSLSVRGANKEMKDYVLKEEGYEWIGNEYKRKSRLYPRTIWVTSNSGKKMKKIVHEKQVIFYSEKYDKRAKAERAAVIAKAQDLISHPGKYSRSTSFGAAGYIKGIEFDKDTGEILTPSKSLSIDWDKIKEEEAFDGYYAIVTSEHKESDDRIIEMYRGLWKIEEAFRVTKSDLEARPVYVSREDHIQAHFLTCFVALVIARILEMKMDHRYSIGKMLKSLDKSECTLIKANLYLFDYFDNVLEDIGNKFDIDFSIRSRTLGDIKKILAKTKK</sequence>
<evidence type="ECO:0000259" key="1">
    <source>
        <dbReference type="Pfam" id="PF01609"/>
    </source>
</evidence>
<dbReference type="EMBL" id="NEMB01000003">
    <property type="protein sequence ID" value="PQQ66654.1"/>
    <property type="molecule type" value="Genomic_DNA"/>
</dbReference>
<organism evidence="2 3">
    <name type="scientific">Acetivibrio saccincola</name>
    <dbReference type="NCBI Taxonomy" id="1677857"/>
    <lineage>
        <taxon>Bacteria</taxon>
        <taxon>Bacillati</taxon>
        <taxon>Bacillota</taxon>
        <taxon>Clostridia</taxon>
        <taxon>Eubacteriales</taxon>
        <taxon>Oscillospiraceae</taxon>
        <taxon>Acetivibrio</taxon>
    </lineage>
</organism>
<gene>
    <name evidence="2" type="ORF">B9R14_07785</name>
</gene>
<dbReference type="InterPro" id="IPR012337">
    <property type="entry name" value="RNaseH-like_sf"/>
</dbReference>
<dbReference type="SUPFAM" id="SSF53098">
    <property type="entry name" value="Ribonuclease H-like"/>
    <property type="match status" value="1"/>
</dbReference>
<dbReference type="PANTHER" id="PTHR34614:SF2">
    <property type="entry name" value="TRANSPOSASE IS4-LIKE DOMAIN-CONTAINING PROTEIN"/>
    <property type="match status" value="1"/>
</dbReference>
<evidence type="ECO:0000313" key="3">
    <source>
        <dbReference type="Proteomes" id="UP000239720"/>
    </source>
</evidence>
<dbReference type="NCBIfam" id="NF033559">
    <property type="entry name" value="transpos_IS1634"/>
    <property type="match status" value="1"/>
</dbReference>
<reference evidence="2 3" key="1">
    <citation type="journal article" date="2018" name="Syst. Appl. Microbiol.">
        <title>Characterization and high-quality draft genome sequence of Herbivorax saccincola A7, an anaerobic, alkaliphilic, thermophilic, cellulolytic, and xylanolytic bacterium.</title>
        <authorList>
            <person name="Aikawa S."/>
            <person name="Baramee S."/>
            <person name="Sermsathanaswadi J."/>
            <person name="Thianheng P."/>
            <person name="Tachaapaikoon C."/>
            <person name="Shikata A."/>
            <person name="Waeonukul R."/>
            <person name="Pason P."/>
            <person name="Ratanakhanokchai K."/>
            <person name="Kosugi A."/>
        </authorList>
    </citation>
    <scope>NUCLEOTIDE SEQUENCE [LARGE SCALE GENOMIC DNA]</scope>
    <source>
        <strain evidence="2 3">A7</strain>
    </source>
</reference>
<dbReference type="RefSeq" id="WP_105367962.1">
    <property type="nucleotide sequence ID" value="NZ_NEMB01000003.1"/>
</dbReference>
<dbReference type="InterPro" id="IPR047654">
    <property type="entry name" value="IS1634_transpos"/>
</dbReference>
<dbReference type="GO" id="GO:0006313">
    <property type="term" value="P:DNA transposition"/>
    <property type="evidence" value="ECO:0007669"/>
    <property type="project" value="InterPro"/>
</dbReference>
<name>A0A2S8RA44_9FIRM</name>
<dbReference type="Pfam" id="PF01609">
    <property type="entry name" value="DDE_Tnp_1"/>
    <property type="match status" value="1"/>
</dbReference>
<dbReference type="OrthoDB" id="9767746at2"/>
<feature type="domain" description="Transposase IS4-like" evidence="1">
    <location>
        <begin position="230"/>
        <end position="495"/>
    </location>
</feature>
<dbReference type="InterPro" id="IPR002559">
    <property type="entry name" value="Transposase_11"/>
</dbReference>
<dbReference type="GO" id="GO:0004803">
    <property type="term" value="F:transposase activity"/>
    <property type="evidence" value="ECO:0007669"/>
    <property type="project" value="InterPro"/>
</dbReference>
<dbReference type="Proteomes" id="UP000239720">
    <property type="component" value="Unassembled WGS sequence"/>
</dbReference>
<proteinExistence type="predicted"/>
<dbReference type="GO" id="GO:0003677">
    <property type="term" value="F:DNA binding"/>
    <property type="evidence" value="ECO:0007669"/>
    <property type="project" value="InterPro"/>
</dbReference>
<evidence type="ECO:0000313" key="2">
    <source>
        <dbReference type="EMBL" id="PQQ66654.1"/>
    </source>
</evidence>
<dbReference type="PANTHER" id="PTHR34614">
    <property type="match status" value="1"/>
</dbReference>
<comment type="caution">
    <text evidence="2">The sequence shown here is derived from an EMBL/GenBank/DDBJ whole genome shotgun (WGS) entry which is preliminary data.</text>
</comment>
<protein>
    <submittedName>
        <fullName evidence="2">Transposase</fullName>
    </submittedName>
</protein>
<accession>A0A2S8RA44</accession>
<dbReference type="AlphaFoldDB" id="A0A2S8RA44"/>